<evidence type="ECO:0000256" key="1">
    <source>
        <dbReference type="SAM" id="Phobius"/>
    </source>
</evidence>
<evidence type="ECO:0000313" key="2">
    <source>
        <dbReference type="EMBL" id="MBM0274988.1"/>
    </source>
</evidence>
<keyword evidence="1" id="KW-1133">Transmembrane helix</keyword>
<evidence type="ECO:0008006" key="4">
    <source>
        <dbReference type="Google" id="ProtNLM"/>
    </source>
</evidence>
<sequence length="419" mass="47206">MTVPGLHELPPRVRADIVLGAPLRRGDSTVHFVKDPRTGWFYQLGGREFFLLSQLDGRQTRAEVETAYADRFGRRLGSAHWTALLDMFRRRQLLVEQTEAGAVVDDDVELVELRDRADQQRRSGRRRLWYARFPIVNPDRFLRWLAPRLGWWYSPWFVVPALVAAAVCVVLAVSRAGDLYAASRMNIGHPLAAVSFATTWLVIALHEVAHGLTCRRFGGAATELGVLWRFPLLTPYCKTDDVVLFARRRHRVYTAFAGVFVNLVALVPFTVGWLLSTPGSHAHALAGSLLLYGTLTVLLNLLPVLRLDGYFMLNHAVGMLDLRQETYRFWTALLRRRGLESFRGRDRPIHVLYGLTVILLAGTLSVAVLTAWYVNLSRWVNPPAAVTLLAAEAVGLTLLIRYLRRRRARLAAGQPEQAG</sequence>
<feature type="transmembrane region" description="Helical" evidence="1">
    <location>
        <begin position="252"/>
        <end position="275"/>
    </location>
</feature>
<dbReference type="Proteomes" id="UP000622245">
    <property type="component" value="Unassembled WGS sequence"/>
</dbReference>
<evidence type="ECO:0000313" key="3">
    <source>
        <dbReference type="Proteomes" id="UP000622245"/>
    </source>
</evidence>
<comment type="caution">
    <text evidence="2">The sequence shown here is derived from an EMBL/GenBank/DDBJ whole genome shotgun (WGS) entry which is preliminary data.</text>
</comment>
<feature type="transmembrane region" description="Helical" evidence="1">
    <location>
        <begin position="281"/>
        <end position="302"/>
    </location>
</feature>
<reference evidence="2 3" key="1">
    <citation type="submission" date="2021-01" db="EMBL/GenBank/DDBJ databases">
        <title>Draft genome sequence of Micromonospora sp. strain STR1s_6.</title>
        <authorList>
            <person name="Karlyshev A."/>
            <person name="Jawad R."/>
        </authorList>
    </citation>
    <scope>NUCLEOTIDE SEQUENCE [LARGE SCALE GENOMIC DNA]</scope>
    <source>
        <strain evidence="2 3">STR1S-6</strain>
    </source>
</reference>
<dbReference type="RefSeq" id="WP_203147395.1">
    <property type="nucleotide sequence ID" value="NZ_JAEVHL010000015.1"/>
</dbReference>
<name>A0ABS1YC60_9ACTN</name>
<feature type="transmembrane region" description="Helical" evidence="1">
    <location>
        <begin position="351"/>
        <end position="374"/>
    </location>
</feature>
<proteinExistence type="predicted"/>
<protein>
    <recommendedName>
        <fullName evidence="4">Peptide zinc metalloprotease protein</fullName>
    </recommendedName>
</protein>
<dbReference type="EMBL" id="JAEVHL010000015">
    <property type="protein sequence ID" value="MBM0274988.1"/>
    <property type="molecule type" value="Genomic_DNA"/>
</dbReference>
<feature type="transmembrane region" description="Helical" evidence="1">
    <location>
        <begin position="380"/>
        <end position="400"/>
    </location>
</feature>
<keyword evidence="1" id="KW-0472">Membrane</keyword>
<accession>A0ABS1YC60</accession>
<feature type="transmembrane region" description="Helical" evidence="1">
    <location>
        <begin position="150"/>
        <end position="175"/>
    </location>
</feature>
<organism evidence="2 3">
    <name type="scientific">Micromonospora tarensis</name>
    <dbReference type="NCBI Taxonomy" id="2806100"/>
    <lineage>
        <taxon>Bacteria</taxon>
        <taxon>Bacillati</taxon>
        <taxon>Actinomycetota</taxon>
        <taxon>Actinomycetes</taxon>
        <taxon>Micromonosporales</taxon>
        <taxon>Micromonosporaceae</taxon>
        <taxon>Micromonospora</taxon>
    </lineage>
</organism>
<keyword evidence="3" id="KW-1185">Reference proteome</keyword>
<keyword evidence="1" id="KW-0812">Transmembrane</keyword>
<gene>
    <name evidence="2" type="ORF">JM949_05725</name>
</gene>